<dbReference type="InterPro" id="IPR001424">
    <property type="entry name" value="SOD_Cu_Zn_dom"/>
</dbReference>
<comment type="catalytic activity">
    <reaction evidence="3">
        <text>2 superoxide + 2 H(+) = H2O2 + O2</text>
        <dbReference type="Rhea" id="RHEA:20696"/>
        <dbReference type="ChEBI" id="CHEBI:15378"/>
        <dbReference type="ChEBI" id="CHEBI:15379"/>
        <dbReference type="ChEBI" id="CHEBI:16240"/>
        <dbReference type="ChEBI" id="CHEBI:18421"/>
        <dbReference type="EC" id="1.15.1.1"/>
    </reaction>
</comment>
<comment type="function">
    <text evidence="2">Destroys radicals which are normally produced within the cells and which are toxic to biological systems. May play a role in favoring mycobacterial survival in phagocytes.</text>
</comment>
<evidence type="ECO:0000313" key="7">
    <source>
        <dbReference type="Proteomes" id="UP000030664"/>
    </source>
</evidence>
<dbReference type="EC" id="1.15.1.1" evidence="3"/>
<sequence>MNASAVTPPTTDEPATTHRPFRARSGLAFLGLAGMLTLAACGEGNDATTADPTGGQGAATAASSPDPLASATVRNAEGTEVGTAQFTEADQDAMRVSVEFSGLEPGYYGLHVHGNGVCEAESSAPDDPSETGAFLSAGGHLGGDDARHPDHAGDLPALLVTESGRAAMTFETDRLTAENLRDDNGSALMIHSGPDNYANIPERYAPEGPDEDTRSTGDAGSRLACGVIE</sequence>
<dbReference type="Pfam" id="PF00080">
    <property type="entry name" value="Sod_Cu"/>
    <property type="match status" value="1"/>
</dbReference>
<feature type="region of interest" description="Disordered" evidence="4">
    <location>
        <begin position="49"/>
        <end position="69"/>
    </location>
</feature>
<gene>
    <name evidence="6" type="ORF">AS25_12245</name>
</gene>
<proteinExistence type="inferred from homology"/>
<feature type="region of interest" description="Disordered" evidence="4">
    <location>
        <begin position="189"/>
        <end position="229"/>
    </location>
</feature>
<dbReference type="SUPFAM" id="SSF49329">
    <property type="entry name" value="Cu,Zn superoxide dismutase-like"/>
    <property type="match status" value="1"/>
</dbReference>
<comment type="cofactor">
    <cofactor evidence="3">
        <name>Zn(2+)</name>
        <dbReference type="ChEBI" id="CHEBI:29105"/>
    </cofactor>
    <text evidence="3">Binds 1 zinc ion per subunit.</text>
</comment>
<dbReference type="Proteomes" id="UP000030664">
    <property type="component" value="Unassembled WGS sequence"/>
</dbReference>
<dbReference type="PANTHER" id="PTHR10003">
    <property type="entry name" value="SUPEROXIDE DISMUTASE CU-ZN -RELATED"/>
    <property type="match status" value="1"/>
</dbReference>
<protein>
    <recommendedName>
        <fullName evidence="3">Superoxide dismutase [Cu-Zn]</fullName>
        <ecNumber evidence="3">1.15.1.1</ecNumber>
    </recommendedName>
</protein>
<comment type="caution">
    <text evidence="6">The sequence shown here is derived from an EMBL/GenBank/DDBJ whole genome shotgun (WGS) entry which is preliminary data.</text>
</comment>
<feature type="domain" description="Superoxide dismutase copper/zinc binding" evidence="5">
    <location>
        <begin position="82"/>
        <end position="228"/>
    </location>
</feature>
<dbReference type="PROSITE" id="PS00332">
    <property type="entry name" value="SOD_CU_ZN_2"/>
    <property type="match status" value="1"/>
</dbReference>
<dbReference type="GO" id="GO:0004784">
    <property type="term" value="F:superoxide dismutase activity"/>
    <property type="evidence" value="ECO:0007669"/>
    <property type="project" value="UniProtKB-EC"/>
</dbReference>
<evidence type="ECO:0000259" key="5">
    <source>
        <dbReference type="Pfam" id="PF00080"/>
    </source>
</evidence>
<evidence type="ECO:0000313" key="6">
    <source>
        <dbReference type="EMBL" id="KHE73633.1"/>
    </source>
</evidence>
<evidence type="ECO:0000256" key="2">
    <source>
        <dbReference type="ARBA" id="ARBA00024900"/>
    </source>
</evidence>
<dbReference type="InterPro" id="IPR036423">
    <property type="entry name" value="SOD-like_Cu/Zn_dom_sf"/>
</dbReference>
<comment type="cofactor">
    <cofactor evidence="3">
        <name>Cu cation</name>
        <dbReference type="ChEBI" id="CHEBI:23378"/>
    </cofactor>
    <text evidence="3">Binds 1 copper ion per subunit.</text>
</comment>
<feature type="compositionally biased region" description="Basic and acidic residues" evidence="4">
    <location>
        <begin position="142"/>
        <end position="152"/>
    </location>
</feature>
<keyword evidence="3" id="KW-0862">Zinc</keyword>
<evidence type="ECO:0000256" key="3">
    <source>
        <dbReference type="RuleBase" id="RU000393"/>
    </source>
</evidence>
<dbReference type="RefSeq" id="WP_035965423.1">
    <property type="nucleotide sequence ID" value="NZ_JROM01000055.1"/>
</dbReference>
<name>A0A0B0D882_9MICC</name>
<evidence type="ECO:0000256" key="1">
    <source>
        <dbReference type="ARBA" id="ARBA00010457"/>
    </source>
</evidence>
<organism evidence="6 7">
    <name type="scientific">Kocuria marina</name>
    <dbReference type="NCBI Taxonomy" id="223184"/>
    <lineage>
        <taxon>Bacteria</taxon>
        <taxon>Bacillati</taxon>
        <taxon>Actinomycetota</taxon>
        <taxon>Actinomycetes</taxon>
        <taxon>Micrococcales</taxon>
        <taxon>Micrococcaceae</taxon>
        <taxon>Kocuria</taxon>
    </lineage>
</organism>
<dbReference type="STRING" id="223184.AS25_12245"/>
<keyword evidence="3" id="KW-0479">Metal-binding</keyword>
<evidence type="ECO:0000256" key="4">
    <source>
        <dbReference type="SAM" id="MobiDB-lite"/>
    </source>
</evidence>
<keyword evidence="3" id="KW-0560">Oxidoreductase</keyword>
<reference evidence="6 7" key="1">
    <citation type="submission" date="2014-09" db="EMBL/GenBank/DDBJ databases">
        <title>High-quality draft genome sequence of Kocuria marina SO9-6, an actinobacterium isolated from a copper mine.</title>
        <authorList>
            <person name="Castro D.B."/>
            <person name="Pereira L.B."/>
            <person name="Silva M.V."/>
            <person name="Silva B.P."/>
            <person name="Zanardi B.R."/>
            <person name="Carlos C."/>
            <person name="Belgini D.R."/>
            <person name="Limache E.G."/>
            <person name="Lacerda G.V."/>
            <person name="Nery M.B."/>
            <person name="Gomes M.B."/>
            <person name="Souza S."/>
            <person name="Silva T.M."/>
            <person name="Rodrigues V.D."/>
            <person name="Paulino L.C."/>
            <person name="Vicentini R."/>
            <person name="Ferraz L.F."/>
            <person name="Ottoboni L.M."/>
        </authorList>
    </citation>
    <scope>NUCLEOTIDE SEQUENCE [LARGE SCALE GENOMIC DNA]</scope>
    <source>
        <strain evidence="6 7">SO9-6</strain>
    </source>
</reference>
<dbReference type="EMBL" id="JROM01000055">
    <property type="protein sequence ID" value="KHE73633.1"/>
    <property type="molecule type" value="Genomic_DNA"/>
</dbReference>
<comment type="similarity">
    <text evidence="1 3">Belongs to the Cu-Zn superoxide dismutase family.</text>
</comment>
<dbReference type="eggNOG" id="COG2032">
    <property type="taxonomic scope" value="Bacteria"/>
</dbReference>
<feature type="region of interest" description="Disordered" evidence="4">
    <location>
        <begin position="1"/>
        <end position="21"/>
    </location>
</feature>
<dbReference type="InterPro" id="IPR018152">
    <property type="entry name" value="SOD_Cu/Zn_BS"/>
</dbReference>
<dbReference type="GO" id="GO:0005507">
    <property type="term" value="F:copper ion binding"/>
    <property type="evidence" value="ECO:0007669"/>
    <property type="project" value="InterPro"/>
</dbReference>
<dbReference type="Gene3D" id="2.60.40.200">
    <property type="entry name" value="Superoxide dismutase, copper/zinc binding domain"/>
    <property type="match status" value="1"/>
</dbReference>
<dbReference type="InterPro" id="IPR024134">
    <property type="entry name" value="SOD_Cu/Zn_/chaperone"/>
</dbReference>
<keyword evidence="3" id="KW-0186">Copper</keyword>
<feature type="compositionally biased region" description="Low complexity" evidence="4">
    <location>
        <begin position="49"/>
        <end position="62"/>
    </location>
</feature>
<feature type="compositionally biased region" description="Polar residues" evidence="4">
    <location>
        <begin position="1"/>
        <end position="14"/>
    </location>
</feature>
<dbReference type="CDD" id="cd00305">
    <property type="entry name" value="Cu-Zn_Superoxide_Dismutase"/>
    <property type="match status" value="1"/>
</dbReference>
<feature type="region of interest" description="Disordered" evidence="4">
    <location>
        <begin position="120"/>
        <end position="152"/>
    </location>
</feature>
<dbReference type="AlphaFoldDB" id="A0A0B0D882"/>
<accession>A0A0B0D882</accession>